<proteinExistence type="predicted"/>
<evidence type="ECO:0000256" key="1">
    <source>
        <dbReference type="SAM" id="MobiDB-lite"/>
    </source>
</evidence>
<organism evidence="3 4">
    <name type="scientific">Corynebacterium suicordis DSM 45110</name>
    <dbReference type="NCBI Taxonomy" id="1121369"/>
    <lineage>
        <taxon>Bacteria</taxon>
        <taxon>Bacillati</taxon>
        <taxon>Actinomycetota</taxon>
        <taxon>Actinomycetes</taxon>
        <taxon>Mycobacteriales</taxon>
        <taxon>Corynebacteriaceae</taxon>
        <taxon>Corynebacterium</taxon>
    </lineage>
</organism>
<gene>
    <name evidence="3" type="ORF">IRY30_07205</name>
</gene>
<protein>
    <submittedName>
        <fullName evidence="3">SPOR domain-containing protein</fullName>
    </submittedName>
</protein>
<dbReference type="RefSeq" id="WP_194556758.1">
    <property type="nucleotide sequence ID" value="NZ_JADKMY010000002.1"/>
</dbReference>
<comment type="caution">
    <text evidence="3">The sequence shown here is derived from an EMBL/GenBank/DDBJ whole genome shotgun (WGS) entry which is preliminary data.</text>
</comment>
<sequence>MSDQWFFDTETGEVTQGASSGWESRMGPYKTREEAAQALETAKRRNEQADAYDRDEFGKD</sequence>
<feature type="compositionally biased region" description="Polar residues" evidence="1">
    <location>
        <begin position="12"/>
        <end position="22"/>
    </location>
</feature>
<reference evidence="3 4" key="1">
    <citation type="submission" date="2020-10" db="EMBL/GenBank/DDBJ databases">
        <title>Novel species in genus Corynebacterium.</title>
        <authorList>
            <person name="Zhang G."/>
        </authorList>
    </citation>
    <scope>NUCLEOTIDE SEQUENCE [LARGE SCALE GENOMIC DNA]</scope>
    <source>
        <strain evidence="3 4">DSM 45110</strain>
    </source>
</reference>
<evidence type="ECO:0000313" key="3">
    <source>
        <dbReference type="EMBL" id="MBF4553867.1"/>
    </source>
</evidence>
<dbReference type="Pfam" id="PF05036">
    <property type="entry name" value="SPOR"/>
    <property type="match status" value="1"/>
</dbReference>
<dbReference type="Proteomes" id="UP000635902">
    <property type="component" value="Unassembled WGS sequence"/>
</dbReference>
<dbReference type="InterPro" id="IPR007730">
    <property type="entry name" value="SPOR-like_dom"/>
</dbReference>
<keyword evidence="4" id="KW-1185">Reference proteome</keyword>
<feature type="compositionally biased region" description="Basic and acidic residues" evidence="1">
    <location>
        <begin position="30"/>
        <end position="60"/>
    </location>
</feature>
<evidence type="ECO:0000259" key="2">
    <source>
        <dbReference type="Pfam" id="PF05036"/>
    </source>
</evidence>
<accession>A0ABR9ZKF1</accession>
<feature type="region of interest" description="Disordered" evidence="1">
    <location>
        <begin position="1"/>
        <end position="60"/>
    </location>
</feature>
<evidence type="ECO:0000313" key="4">
    <source>
        <dbReference type="Proteomes" id="UP000635902"/>
    </source>
</evidence>
<feature type="domain" description="SPOR" evidence="2">
    <location>
        <begin position="11"/>
        <end position="45"/>
    </location>
</feature>
<dbReference type="EMBL" id="JADKMY010000002">
    <property type="protein sequence ID" value="MBF4553867.1"/>
    <property type="molecule type" value="Genomic_DNA"/>
</dbReference>
<name>A0ABR9ZKF1_9CORY</name>